<evidence type="ECO:0000313" key="12">
    <source>
        <dbReference type="EMBL" id="CDF90816.1"/>
    </source>
</evidence>
<evidence type="ECO:0000256" key="2">
    <source>
        <dbReference type="ARBA" id="ARBA00006375"/>
    </source>
</evidence>
<organism evidence="12 13">
    <name type="scientific">Zygosaccharomyces bailii (strain CLIB 213 / ATCC 58445 / CBS 680 / BCRC 21525 / NBRC 1098 / NCYC 1416 / NRRL Y-2227)</name>
    <dbReference type="NCBI Taxonomy" id="1333698"/>
    <lineage>
        <taxon>Eukaryota</taxon>
        <taxon>Fungi</taxon>
        <taxon>Dikarya</taxon>
        <taxon>Ascomycota</taxon>
        <taxon>Saccharomycotina</taxon>
        <taxon>Saccharomycetes</taxon>
        <taxon>Saccharomycetales</taxon>
        <taxon>Saccharomycetaceae</taxon>
        <taxon>Zygosaccharomyces</taxon>
    </lineage>
</organism>
<keyword evidence="13" id="KW-1185">Reference proteome</keyword>
<keyword evidence="5" id="KW-0677">Repeat</keyword>
<dbReference type="PROSITE" id="PS50920">
    <property type="entry name" value="SOLCAR"/>
    <property type="match status" value="2"/>
</dbReference>
<dbReference type="Proteomes" id="UP000019375">
    <property type="component" value="Unassembled WGS sequence"/>
</dbReference>
<name>A0A8J2T9C2_ZYGB2</name>
<dbReference type="InterPro" id="IPR045900">
    <property type="entry name" value="Peroxisomal_Ade_carrier"/>
</dbReference>
<dbReference type="Pfam" id="PF00153">
    <property type="entry name" value="Mito_carr"/>
    <property type="match status" value="3"/>
</dbReference>
<evidence type="ECO:0000256" key="9">
    <source>
        <dbReference type="PROSITE-ProRule" id="PRU00282"/>
    </source>
</evidence>
<dbReference type="PANTHER" id="PTHR46650:SF1">
    <property type="entry name" value="PEROXISOMAL ADENINE NUCLEOTIDE TRANSPORTER 1"/>
    <property type="match status" value="1"/>
</dbReference>
<proteinExistence type="inferred from homology"/>
<keyword evidence="6 11" id="KW-1133">Transmembrane helix</keyword>
<evidence type="ECO:0000256" key="10">
    <source>
        <dbReference type="RuleBase" id="RU000488"/>
    </source>
</evidence>
<dbReference type="SUPFAM" id="SSF103506">
    <property type="entry name" value="Mitochondrial carrier"/>
    <property type="match status" value="1"/>
</dbReference>
<evidence type="ECO:0000256" key="7">
    <source>
        <dbReference type="ARBA" id="ARBA00023136"/>
    </source>
</evidence>
<dbReference type="InterPro" id="IPR023395">
    <property type="entry name" value="MCP_dom_sf"/>
</dbReference>
<sequence length="351" mass="39073">MATLEAAVTGAVASSLANVAVYPLDLAKTLVQTQLKENHIAKSSGNFKGDAQNDSTVENASATDRVDGAGKQVRYENSLSCIVKIFKERGFFGLYRGMSTSILANFIQSFCYFFWYTFVRRYYFNLKSLRAQKLGLSARTRFSTIEELGLGVVAAATSQLFTMPISTIATRQQTTDGGHESATLKSVIKQIYHEHKGDVTGFWKGLKVSLVLCINPSITYASYQKLRIFLFETEELIGGGKGSELTAGQNFLLGVLSKIISTLITQPLIISKASLQRSGSQFRSFQQVIRYLYLNEGLLALWKGVRPQLAKGILVQGLLFMFKGELTKLLRRTLFLYSNVFLNVRRRFVAI</sequence>
<feature type="transmembrane region" description="Helical" evidence="11">
    <location>
        <begin position="94"/>
        <end position="118"/>
    </location>
</feature>
<dbReference type="PANTHER" id="PTHR46650">
    <property type="entry name" value="PEROXISOMAL ADENINE NUCLEOTIDE TRANSPORTER 1"/>
    <property type="match status" value="1"/>
</dbReference>
<keyword evidence="3 10" id="KW-0813">Transport</keyword>
<evidence type="ECO:0000256" key="1">
    <source>
        <dbReference type="ARBA" id="ARBA00004585"/>
    </source>
</evidence>
<accession>A0A8J2T9C2</accession>
<keyword evidence="7 9" id="KW-0472">Membrane</keyword>
<feature type="repeat" description="Solcar" evidence="9">
    <location>
        <begin position="245"/>
        <end position="329"/>
    </location>
</feature>
<comment type="subcellular location">
    <subcellularLocation>
        <location evidence="1">Peroxisome membrane</location>
        <topology evidence="1">Multi-pass membrane protein</topology>
    </subcellularLocation>
</comment>
<dbReference type="AlphaFoldDB" id="A0A8J2T9C2"/>
<dbReference type="GO" id="GO:0007031">
    <property type="term" value="P:peroxisome organization"/>
    <property type="evidence" value="ECO:0007669"/>
    <property type="project" value="TreeGrafter"/>
</dbReference>
<evidence type="ECO:0000256" key="4">
    <source>
        <dbReference type="ARBA" id="ARBA00022692"/>
    </source>
</evidence>
<keyword evidence="8" id="KW-0576">Peroxisome</keyword>
<evidence type="ECO:0000256" key="8">
    <source>
        <dbReference type="ARBA" id="ARBA00023140"/>
    </source>
</evidence>
<dbReference type="EMBL" id="HG316461">
    <property type="protein sequence ID" value="CDF90816.1"/>
    <property type="molecule type" value="Genomic_DNA"/>
</dbReference>
<evidence type="ECO:0000256" key="6">
    <source>
        <dbReference type="ARBA" id="ARBA00022989"/>
    </source>
</evidence>
<evidence type="ECO:0000256" key="3">
    <source>
        <dbReference type="ARBA" id="ARBA00022448"/>
    </source>
</evidence>
<gene>
    <name evidence="12" type="ORF">BN860_03752g</name>
</gene>
<dbReference type="InterPro" id="IPR018108">
    <property type="entry name" value="MCP_transmembrane"/>
</dbReference>
<dbReference type="GO" id="GO:0015217">
    <property type="term" value="F:ADP transmembrane transporter activity"/>
    <property type="evidence" value="ECO:0007669"/>
    <property type="project" value="InterPro"/>
</dbReference>
<protein>
    <submittedName>
        <fullName evidence="12">ZYBA0S08-03752g1_1</fullName>
    </submittedName>
</protein>
<reference evidence="13" key="1">
    <citation type="journal article" date="2013" name="Genome Announc.">
        <title>Genome sequence of the food spoilage yeast Zygosaccharomyces bailii CLIB 213(T).</title>
        <authorList>
            <person name="Galeote V."/>
            <person name="Bigey F."/>
            <person name="Devillers H."/>
            <person name="Neuveglise C."/>
            <person name="Dequin S."/>
        </authorList>
    </citation>
    <scope>NUCLEOTIDE SEQUENCE [LARGE SCALE GENOMIC DNA]</scope>
    <source>
        <strain evidence="13">CLIB 213 / ATCC 58445 / CBS 680 / CCRC 21525 / NBRC 1098 / NCYC 1416 / NRRL Y-2227</strain>
    </source>
</reference>
<comment type="similarity">
    <text evidence="2 10">Belongs to the mitochondrial carrier (TC 2.A.29) family.</text>
</comment>
<dbReference type="GO" id="GO:0005778">
    <property type="term" value="C:peroxisomal membrane"/>
    <property type="evidence" value="ECO:0007669"/>
    <property type="project" value="UniProtKB-SubCell"/>
</dbReference>
<evidence type="ECO:0000256" key="5">
    <source>
        <dbReference type="ARBA" id="ARBA00022737"/>
    </source>
</evidence>
<dbReference type="GO" id="GO:0005347">
    <property type="term" value="F:ATP transmembrane transporter activity"/>
    <property type="evidence" value="ECO:0007669"/>
    <property type="project" value="InterPro"/>
</dbReference>
<dbReference type="OrthoDB" id="446044at2759"/>
<dbReference type="Gene3D" id="1.50.40.10">
    <property type="entry name" value="Mitochondrial carrier domain"/>
    <property type="match status" value="1"/>
</dbReference>
<dbReference type="GO" id="GO:0006635">
    <property type="term" value="P:fatty acid beta-oxidation"/>
    <property type="evidence" value="ECO:0007669"/>
    <property type="project" value="InterPro"/>
</dbReference>
<feature type="repeat" description="Solcar" evidence="9">
    <location>
        <begin position="1"/>
        <end position="122"/>
    </location>
</feature>
<evidence type="ECO:0000256" key="11">
    <source>
        <dbReference type="SAM" id="Phobius"/>
    </source>
</evidence>
<keyword evidence="4 9" id="KW-0812">Transmembrane</keyword>
<evidence type="ECO:0000313" key="13">
    <source>
        <dbReference type="Proteomes" id="UP000019375"/>
    </source>
</evidence>